<gene>
    <name evidence="3" type="ORF">GSUB_11880</name>
</gene>
<dbReference type="NCBIfam" id="NF006395">
    <property type="entry name" value="PRK08644.1"/>
    <property type="match status" value="1"/>
</dbReference>
<dbReference type="GO" id="GO:0008641">
    <property type="term" value="F:ubiquitin-like modifier activating enzyme activity"/>
    <property type="evidence" value="ECO:0007669"/>
    <property type="project" value="InterPro"/>
</dbReference>
<dbReference type="InterPro" id="IPR045886">
    <property type="entry name" value="ThiF/MoeB/HesA"/>
</dbReference>
<dbReference type="Pfam" id="PF14453">
    <property type="entry name" value="ThiS-like"/>
    <property type="match status" value="1"/>
</dbReference>
<dbReference type="Proteomes" id="UP000035036">
    <property type="component" value="Chromosome"/>
</dbReference>
<dbReference type="Gene3D" id="3.40.50.720">
    <property type="entry name" value="NAD(P)-binding Rossmann-like Domain"/>
    <property type="match status" value="1"/>
</dbReference>
<name>A0A0B5FIG1_9BACT</name>
<dbReference type="RefSeq" id="WP_040200964.1">
    <property type="nucleotide sequence ID" value="NZ_CP010311.1"/>
</dbReference>
<dbReference type="PANTHER" id="PTHR43267">
    <property type="entry name" value="TRNA THREONYLCARBAMOYLADENOSINE DEHYDRATASE"/>
    <property type="match status" value="1"/>
</dbReference>
<dbReference type="KEGG" id="gsb:GSUB_11880"/>
<dbReference type="HOGENOM" id="CLU_013325_10_4_7"/>
<proteinExistence type="predicted"/>
<feature type="domain" description="THIF-type NAD/FAD binding fold" evidence="1">
    <location>
        <begin position="78"/>
        <end position="265"/>
    </location>
</feature>
<dbReference type="Pfam" id="PF00899">
    <property type="entry name" value="ThiF"/>
    <property type="match status" value="1"/>
</dbReference>
<evidence type="ECO:0000259" key="1">
    <source>
        <dbReference type="Pfam" id="PF00899"/>
    </source>
</evidence>
<dbReference type="GO" id="GO:0061504">
    <property type="term" value="P:cyclic threonylcarbamoyladenosine biosynthetic process"/>
    <property type="evidence" value="ECO:0007669"/>
    <property type="project" value="TreeGrafter"/>
</dbReference>
<dbReference type="PANTHER" id="PTHR43267:SF3">
    <property type="entry name" value="THIF PROTEIN"/>
    <property type="match status" value="1"/>
</dbReference>
<evidence type="ECO:0000259" key="2">
    <source>
        <dbReference type="Pfam" id="PF14453"/>
    </source>
</evidence>
<protein>
    <submittedName>
        <fullName evidence="3">Thiamine biosynthesis protein ThiF</fullName>
    </submittedName>
</protein>
<dbReference type="AlphaFoldDB" id="A0A0B5FIG1"/>
<organism evidence="3 4">
    <name type="scientific">Geoalkalibacter subterraneus</name>
    <dbReference type="NCBI Taxonomy" id="483547"/>
    <lineage>
        <taxon>Bacteria</taxon>
        <taxon>Pseudomonadati</taxon>
        <taxon>Thermodesulfobacteriota</taxon>
        <taxon>Desulfuromonadia</taxon>
        <taxon>Desulfuromonadales</taxon>
        <taxon>Geoalkalibacteraceae</taxon>
        <taxon>Geoalkalibacter</taxon>
    </lineage>
</organism>
<sequence length="268" mass="28639">MDILINEKKQTVAEGSSLYQIRDRFKPLADVLIVNGFPAADDLPLASGDQVILIRRGEIPAADELDALMRARHTPGVHEKLRTACVGIAGVGGLGSHAAMALARIGVGHLILVDFDVVEPSNLNRQQYFVDQIGQPKVQALAETLARVNPCVTITPVHLRLKPGNIAEAFSQADILVEAFDLAQQKAMLVEAFRHHFPERPVVAASGLAGCHPSNTVVTRRAGRNLVLVGDGENAARPGEGLMAPRVGIAAHHQANAVVRLLLGEEPC</sequence>
<dbReference type="NCBIfam" id="TIGR02354">
    <property type="entry name" value="thiF_fam2"/>
    <property type="match status" value="1"/>
</dbReference>
<dbReference type="EMBL" id="CP010311">
    <property type="protein sequence ID" value="AJF07123.1"/>
    <property type="molecule type" value="Genomic_DNA"/>
</dbReference>
<reference evidence="3 4" key="1">
    <citation type="journal article" date="2015" name="Genome Announc.">
        <title>Genomes of Geoalkalibacter ferrihydriticus Z-0531T and Geoalkalibacter subterraneus Red1T, Two Haloalkaliphilic Metal-Reducing Deltaproteobacteria.</title>
        <authorList>
            <person name="Badalamenti J.P."/>
            <person name="Krajmalnik-Brown R."/>
            <person name="Torres C.I."/>
            <person name="Bond D.R."/>
        </authorList>
    </citation>
    <scope>NUCLEOTIDE SEQUENCE [LARGE SCALE GENOMIC DNA]</scope>
    <source>
        <strain evidence="3 4">Red1</strain>
    </source>
</reference>
<keyword evidence="4" id="KW-1185">Reference proteome</keyword>
<dbReference type="InterPro" id="IPR032726">
    <property type="entry name" value="ThiS-like_dom"/>
</dbReference>
<dbReference type="STRING" id="483547.GSUB_11880"/>
<evidence type="ECO:0000313" key="4">
    <source>
        <dbReference type="Proteomes" id="UP000035036"/>
    </source>
</evidence>
<evidence type="ECO:0000313" key="3">
    <source>
        <dbReference type="EMBL" id="AJF07123.1"/>
    </source>
</evidence>
<accession>A0A0B5FIG1</accession>
<dbReference type="GO" id="GO:0061503">
    <property type="term" value="F:tRNA threonylcarbamoyladenosine dehydratase"/>
    <property type="evidence" value="ECO:0007669"/>
    <property type="project" value="TreeGrafter"/>
</dbReference>
<dbReference type="InterPro" id="IPR035985">
    <property type="entry name" value="Ubiquitin-activating_enz"/>
</dbReference>
<dbReference type="OrthoDB" id="9804286at2"/>
<feature type="domain" description="ThiS-like ubiquitin" evidence="2">
    <location>
        <begin position="1"/>
        <end position="57"/>
    </location>
</feature>
<dbReference type="InterPro" id="IPR000594">
    <property type="entry name" value="ThiF_NAD_FAD-bd"/>
</dbReference>
<dbReference type="SUPFAM" id="SSF69572">
    <property type="entry name" value="Activating enzymes of the ubiquitin-like proteins"/>
    <property type="match status" value="1"/>
</dbReference>
<dbReference type="InterPro" id="IPR012729">
    <property type="entry name" value="ThiF_fam2"/>
</dbReference>